<proteinExistence type="predicted"/>
<dbReference type="InParanoid" id="A0A7C8MUD1"/>
<evidence type="ECO:0000313" key="2">
    <source>
        <dbReference type="Proteomes" id="UP000481858"/>
    </source>
</evidence>
<reference evidence="1 2" key="1">
    <citation type="submission" date="2019-12" db="EMBL/GenBank/DDBJ databases">
        <title>Draft genome sequence of the ascomycete Xylaria multiplex DSM 110363.</title>
        <authorList>
            <person name="Buettner E."/>
            <person name="Kellner H."/>
        </authorList>
    </citation>
    <scope>NUCLEOTIDE SEQUENCE [LARGE SCALE GENOMIC DNA]</scope>
    <source>
        <strain evidence="1 2">DSM 110363</strain>
    </source>
</reference>
<dbReference type="Proteomes" id="UP000481858">
    <property type="component" value="Unassembled WGS sequence"/>
</dbReference>
<comment type="caution">
    <text evidence="1">The sequence shown here is derived from an EMBL/GenBank/DDBJ whole genome shotgun (WGS) entry which is preliminary data.</text>
</comment>
<accession>A0A7C8MUD1</accession>
<dbReference type="OrthoDB" id="4722955at2759"/>
<name>A0A7C8MUD1_9PEZI</name>
<evidence type="ECO:0000313" key="1">
    <source>
        <dbReference type="EMBL" id="KAF2968567.1"/>
    </source>
</evidence>
<dbReference type="AlphaFoldDB" id="A0A7C8MUD1"/>
<organism evidence="1 2">
    <name type="scientific">Xylaria multiplex</name>
    <dbReference type="NCBI Taxonomy" id="323545"/>
    <lineage>
        <taxon>Eukaryota</taxon>
        <taxon>Fungi</taxon>
        <taxon>Dikarya</taxon>
        <taxon>Ascomycota</taxon>
        <taxon>Pezizomycotina</taxon>
        <taxon>Sordariomycetes</taxon>
        <taxon>Xylariomycetidae</taxon>
        <taxon>Xylariales</taxon>
        <taxon>Xylariaceae</taxon>
        <taxon>Xylaria</taxon>
    </lineage>
</organism>
<keyword evidence="2" id="KW-1185">Reference proteome</keyword>
<gene>
    <name evidence="1" type="ORF">GQX73_g4946</name>
</gene>
<dbReference type="EMBL" id="WUBL01000048">
    <property type="protein sequence ID" value="KAF2968567.1"/>
    <property type="molecule type" value="Genomic_DNA"/>
</dbReference>
<sequence>MDSCSALGKHMQPAYKFRTQTYSWKFEPGTVYESVNEGHLVAKPVINEHNYDETSHDEISQEIEHQCDHLDKEHHGQLVPHTGQSHEEESFEMSPGHWPRKLKDIKREWRFGPNTNPCKEIVKGVLAKLFGLDPRHITVWFWAKDVELSDGKWYPWGSLDSTYGLTITSQELVRYDPEEAWGNSKRPGRSGRVTKEKELRDVAPTVRIVLPVERKNFAKDDENVKWLQECVEVMRMQLSTASISHSQAAFCISWKKERREFADWFGPQVVFKPTGDGDNYVSESA</sequence>
<protein>
    <submittedName>
        <fullName evidence="1">Uncharacterized protein</fullName>
    </submittedName>
</protein>